<evidence type="ECO:0000313" key="7">
    <source>
        <dbReference type="EMBL" id="SEG94783.1"/>
    </source>
</evidence>
<dbReference type="InterPro" id="IPR036388">
    <property type="entry name" value="WH-like_DNA-bd_sf"/>
</dbReference>
<dbReference type="InterPro" id="IPR013325">
    <property type="entry name" value="RNA_pol_sigma_r2"/>
</dbReference>
<accession>A0A1H6EBY6</accession>
<dbReference type="Gene3D" id="1.10.601.10">
    <property type="entry name" value="RNA Polymerase Primary Sigma Factor"/>
    <property type="match status" value="1"/>
</dbReference>
<proteinExistence type="predicted"/>
<evidence type="ECO:0000256" key="4">
    <source>
        <dbReference type="ARBA" id="ARBA00023163"/>
    </source>
</evidence>
<dbReference type="EMBL" id="FNVO01000051">
    <property type="protein sequence ID" value="SEG94783.1"/>
    <property type="molecule type" value="Genomic_DNA"/>
</dbReference>
<keyword evidence="4" id="KW-0804">Transcription</keyword>
<evidence type="ECO:0000256" key="5">
    <source>
        <dbReference type="SAM" id="MobiDB-lite"/>
    </source>
</evidence>
<dbReference type="InterPro" id="IPR007627">
    <property type="entry name" value="RNA_pol_sigma70_r2"/>
</dbReference>
<dbReference type="AlphaFoldDB" id="A0A1H6EBY6"/>
<dbReference type="FunFam" id="1.10.601.10:FF:000001">
    <property type="entry name" value="RNA polymerase sigma factor SigA"/>
    <property type="match status" value="1"/>
</dbReference>
<dbReference type="InterPro" id="IPR000943">
    <property type="entry name" value="RNA_pol_sigma70"/>
</dbReference>
<dbReference type="CDD" id="cd06171">
    <property type="entry name" value="Sigma70_r4"/>
    <property type="match status" value="1"/>
</dbReference>
<dbReference type="Proteomes" id="UP000236723">
    <property type="component" value="Unassembled WGS sequence"/>
</dbReference>
<dbReference type="InterPro" id="IPR007630">
    <property type="entry name" value="RNA_pol_sigma70_r4"/>
</dbReference>
<feature type="region of interest" description="Disordered" evidence="5">
    <location>
        <begin position="309"/>
        <end position="363"/>
    </location>
</feature>
<evidence type="ECO:0000256" key="3">
    <source>
        <dbReference type="ARBA" id="ARBA00023125"/>
    </source>
</evidence>
<evidence type="ECO:0000256" key="1">
    <source>
        <dbReference type="ARBA" id="ARBA00023015"/>
    </source>
</evidence>
<organism evidence="7 8">
    <name type="scientific">Thermomonospora echinospora</name>
    <dbReference type="NCBI Taxonomy" id="1992"/>
    <lineage>
        <taxon>Bacteria</taxon>
        <taxon>Bacillati</taxon>
        <taxon>Actinomycetota</taxon>
        <taxon>Actinomycetes</taxon>
        <taxon>Streptosporangiales</taxon>
        <taxon>Thermomonosporaceae</taxon>
        <taxon>Thermomonospora</taxon>
    </lineage>
</organism>
<dbReference type="InterPro" id="IPR007624">
    <property type="entry name" value="RNA_pol_sigma70_r3"/>
</dbReference>
<dbReference type="InterPro" id="IPR009042">
    <property type="entry name" value="RNA_pol_sigma70_r1_2"/>
</dbReference>
<dbReference type="PRINTS" id="PR00046">
    <property type="entry name" value="SIGMA70FCT"/>
</dbReference>
<dbReference type="PANTHER" id="PTHR30603:SF59">
    <property type="entry name" value="RNA POLYMERASE PRINCIPAL SIGMA FACTOR HRDA"/>
    <property type="match status" value="1"/>
</dbReference>
<evidence type="ECO:0000259" key="6">
    <source>
        <dbReference type="PROSITE" id="PS00715"/>
    </source>
</evidence>
<dbReference type="GO" id="GO:0006352">
    <property type="term" value="P:DNA-templated transcription initiation"/>
    <property type="evidence" value="ECO:0007669"/>
    <property type="project" value="InterPro"/>
</dbReference>
<evidence type="ECO:0000313" key="8">
    <source>
        <dbReference type="Proteomes" id="UP000236723"/>
    </source>
</evidence>
<gene>
    <name evidence="7" type="ORF">SAMN04489712_1516</name>
</gene>
<dbReference type="Pfam" id="PF00140">
    <property type="entry name" value="Sigma70_r1_2"/>
    <property type="match status" value="1"/>
</dbReference>
<dbReference type="PROSITE" id="PS00715">
    <property type="entry name" value="SIGMA70_1"/>
    <property type="match status" value="1"/>
</dbReference>
<keyword evidence="2" id="KW-0731">Sigma factor</keyword>
<protein>
    <submittedName>
        <fullName evidence="7">RNA polymerase sigma factor, sigma-70 family</fullName>
    </submittedName>
</protein>
<dbReference type="PANTHER" id="PTHR30603">
    <property type="entry name" value="RNA POLYMERASE SIGMA FACTOR RPO"/>
    <property type="match status" value="1"/>
</dbReference>
<dbReference type="SUPFAM" id="SSF88946">
    <property type="entry name" value="Sigma2 domain of RNA polymerase sigma factors"/>
    <property type="match status" value="1"/>
</dbReference>
<feature type="compositionally biased region" description="Basic and acidic residues" evidence="5">
    <location>
        <begin position="339"/>
        <end position="354"/>
    </location>
</feature>
<reference evidence="8" key="1">
    <citation type="submission" date="2016-10" db="EMBL/GenBank/DDBJ databases">
        <authorList>
            <person name="Varghese N."/>
            <person name="Submissions S."/>
        </authorList>
    </citation>
    <scope>NUCLEOTIDE SEQUENCE [LARGE SCALE GENOMIC DNA]</scope>
    <source>
        <strain evidence="8">DSM 43163</strain>
    </source>
</reference>
<evidence type="ECO:0000256" key="2">
    <source>
        <dbReference type="ARBA" id="ARBA00023082"/>
    </source>
</evidence>
<sequence>MAATRTKGDTVETQDKDLVGAYLDRIGRTHLLDAQEEVDLAKAIEGGLYAEHLLEEGRVPAGVTRQELEELAAAGLRAKQRFVEANLRLVVSIARKYPTDSLPLIDLIQEGNLGLMRAVEKFDYRRGFKFSTYATWWIRQAIGRGLSHTARTIRLPVHVEEELSRLRRAERQLGRELGREPTRDELAHALGAVPDHVDELLRWRRDPASLDAAVDDAGETPMGDLLEDPDGVSPEAEVLALDDLAGLGRLLERLPEREAAILRARFGIEDGQPLSYAQIGARYGLSHNRVRQITDRSLRRLRQLAAEGDHVGRATGHPAQPARAGQPAPARQAPQGPRTAEHIAHAPCAPRRELPAPVPTKAA</sequence>
<feature type="domain" description="RNA polymerase sigma-70" evidence="6">
    <location>
        <begin position="106"/>
        <end position="119"/>
    </location>
</feature>
<dbReference type="Gene3D" id="1.10.10.10">
    <property type="entry name" value="Winged helix-like DNA-binding domain superfamily/Winged helix DNA-binding domain"/>
    <property type="match status" value="2"/>
</dbReference>
<dbReference type="InterPro" id="IPR013324">
    <property type="entry name" value="RNA_pol_sigma_r3/r4-like"/>
</dbReference>
<name>A0A1H6EBY6_9ACTN</name>
<dbReference type="OrthoDB" id="9804285at2"/>
<dbReference type="GO" id="GO:0016987">
    <property type="term" value="F:sigma factor activity"/>
    <property type="evidence" value="ECO:0007669"/>
    <property type="project" value="UniProtKB-KW"/>
</dbReference>
<dbReference type="InterPro" id="IPR050239">
    <property type="entry name" value="Sigma-70_RNA_pol_init_factors"/>
</dbReference>
<dbReference type="Pfam" id="PF04542">
    <property type="entry name" value="Sigma70_r2"/>
    <property type="match status" value="1"/>
</dbReference>
<keyword evidence="3" id="KW-0238">DNA-binding</keyword>
<dbReference type="RefSeq" id="WP_103944966.1">
    <property type="nucleotide sequence ID" value="NZ_FNVO01000051.1"/>
</dbReference>
<keyword evidence="8" id="KW-1185">Reference proteome</keyword>
<dbReference type="SUPFAM" id="SSF88659">
    <property type="entry name" value="Sigma3 and sigma4 domains of RNA polymerase sigma factors"/>
    <property type="match status" value="2"/>
</dbReference>
<dbReference type="Pfam" id="PF04545">
    <property type="entry name" value="Sigma70_r4"/>
    <property type="match status" value="1"/>
</dbReference>
<dbReference type="Pfam" id="PF04539">
    <property type="entry name" value="Sigma70_r3"/>
    <property type="match status" value="1"/>
</dbReference>
<dbReference type="NCBIfam" id="TIGR02937">
    <property type="entry name" value="sigma70-ECF"/>
    <property type="match status" value="1"/>
</dbReference>
<dbReference type="GO" id="GO:0003677">
    <property type="term" value="F:DNA binding"/>
    <property type="evidence" value="ECO:0007669"/>
    <property type="project" value="UniProtKB-KW"/>
</dbReference>
<keyword evidence="1" id="KW-0805">Transcription regulation</keyword>
<dbReference type="InterPro" id="IPR014284">
    <property type="entry name" value="RNA_pol_sigma-70_dom"/>
</dbReference>
<feature type="compositionally biased region" description="Low complexity" evidence="5">
    <location>
        <begin position="318"/>
        <end position="338"/>
    </location>
</feature>